<dbReference type="RefSeq" id="WP_068025021.1">
    <property type="nucleotide sequence ID" value="NZ_QQAZ01000017.1"/>
</dbReference>
<dbReference type="Pfam" id="PF07045">
    <property type="entry name" value="DUF1330"/>
    <property type="match status" value="1"/>
</dbReference>
<proteinExistence type="predicted"/>
<dbReference type="OrthoDB" id="9806380at2"/>
<name>A0A370GL47_9NOCA</name>
<dbReference type="SUPFAM" id="SSF54909">
    <property type="entry name" value="Dimeric alpha+beta barrel"/>
    <property type="match status" value="1"/>
</dbReference>
<dbReference type="Gene3D" id="3.30.70.100">
    <property type="match status" value="1"/>
</dbReference>
<dbReference type="InterPro" id="IPR010753">
    <property type="entry name" value="DUF1330"/>
</dbReference>
<comment type="caution">
    <text evidence="2">The sequence shown here is derived from an EMBL/GenBank/DDBJ whole genome shotgun (WGS) entry which is preliminary data.</text>
</comment>
<dbReference type="PANTHER" id="PTHR41521:SF4">
    <property type="entry name" value="BLR0684 PROTEIN"/>
    <property type="match status" value="1"/>
</dbReference>
<protein>
    <submittedName>
        <fullName evidence="2">Uncharacterized protein (DUF1330 family)</fullName>
    </submittedName>
</protein>
<dbReference type="AlphaFoldDB" id="A0A370GL47"/>
<dbReference type="STRING" id="1210089.GCA_001613165_05277"/>
<keyword evidence="3" id="KW-1185">Reference proteome</keyword>
<dbReference type="PANTHER" id="PTHR41521">
    <property type="match status" value="1"/>
</dbReference>
<sequence>MPAYVFVEATNLDAARATEYLPLAIASIAAYGGRYLTQGATPEVVEGDRWPTGRVVTTLEFTDMDRVREWYHSPEYQHAKSVREGAIDLRLLFVEGGAAPAA</sequence>
<organism evidence="2 3">
    <name type="scientific">Nocardia mexicana</name>
    <dbReference type="NCBI Taxonomy" id="279262"/>
    <lineage>
        <taxon>Bacteria</taxon>
        <taxon>Bacillati</taxon>
        <taxon>Actinomycetota</taxon>
        <taxon>Actinomycetes</taxon>
        <taxon>Mycobacteriales</taxon>
        <taxon>Nocardiaceae</taxon>
        <taxon>Nocardia</taxon>
    </lineage>
</organism>
<evidence type="ECO:0000313" key="3">
    <source>
        <dbReference type="Proteomes" id="UP000255355"/>
    </source>
</evidence>
<accession>A0A370GL47</accession>
<dbReference type="EMBL" id="QQAZ01000017">
    <property type="protein sequence ID" value="RDI44492.1"/>
    <property type="molecule type" value="Genomic_DNA"/>
</dbReference>
<evidence type="ECO:0000259" key="1">
    <source>
        <dbReference type="Pfam" id="PF07045"/>
    </source>
</evidence>
<feature type="domain" description="DUF1330" evidence="1">
    <location>
        <begin position="2"/>
        <end position="96"/>
    </location>
</feature>
<evidence type="ECO:0000313" key="2">
    <source>
        <dbReference type="EMBL" id="RDI44492.1"/>
    </source>
</evidence>
<dbReference type="Proteomes" id="UP000255355">
    <property type="component" value="Unassembled WGS sequence"/>
</dbReference>
<gene>
    <name evidence="2" type="ORF">DFR68_117109</name>
</gene>
<reference evidence="2 3" key="1">
    <citation type="submission" date="2018-07" db="EMBL/GenBank/DDBJ databases">
        <title>Genomic Encyclopedia of Type Strains, Phase IV (KMG-IV): sequencing the most valuable type-strain genomes for metagenomic binning, comparative biology and taxonomic classification.</title>
        <authorList>
            <person name="Goeker M."/>
        </authorList>
    </citation>
    <scope>NUCLEOTIDE SEQUENCE [LARGE SCALE GENOMIC DNA]</scope>
    <source>
        <strain evidence="2 3">DSM 44952</strain>
    </source>
</reference>
<dbReference type="InterPro" id="IPR011008">
    <property type="entry name" value="Dimeric_a/b-barrel"/>
</dbReference>